<proteinExistence type="predicted"/>
<dbReference type="InterPro" id="IPR029060">
    <property type="entry name" value="PIN-like_dom_sf"/>
</dbReference>
<reference evidence="2" key="1">
    <citation type="journal article" date="2014" name="Elife">
        <title>Evolutionary consequences of intra-patient phage predation on microbial populations.</title>
        <authorList>
            <person name="Seed K.D."/>
            <person name="Yen M."/>
            <person name="Shapiro B.J."/>
            <person name="Hilaire I.J."/>
            <person name="Charles R.C."/>
            <person name="Teng J.E."/>
            <person name="Ivers L.C."/>
            <person name="Boncy J."/>
            <person name="Harris J.B."/>
            <person name="Camilli A."/>
        </authorList>
    </citation>
    <scope>NUCLEOTIDE SEQUENCE [LARGE SCALE GENOMIC DNA]</scope>
</reference>
<evidence type="ECO:0000313" key="2">
    <source>
        <dbReference type="Proteomes" id="UP000028661"/>
    </source>
</evidence>
<organism evidence="1 2">
    <name type="scientific">Vibrio phage ICP2_2011_A</name>
    <dbReference type="NCBI Taxonomy" id="1529057"/>
    <lineage>
        <taxon>Viruses</taxon>
        <taxon>Duplodnaviria</taxon>
        <taxon>Heunggongvirae</taxon>
        <taxon>Uroviricota</taxon>
        <taxon>Caudoviricetes</taxon>
        <taxon>Zobellviridae</taxon>
        <taxon>Icepovirus</taxon>
        <taxon>Icepovirus bengalense</taxon>
    </lineage>
</organism>
<keyword evidence="1" id="KW-0540">Nuclease</keyword>
<keyword evidence="1" id="KW-0378">Hydrolase</keyword>
<protein>
    <submittedName>
        <fullName evidence="1">Putative exonuclease</fullName>
    </submittedName>
</protein>
<gene>
    <name evidence="1" type="ORF">ICP22011A_0058</name>
</gene>
<dbReference type="Proteomes" id="UP000028661">
    <property type="component" value="Segment"/>
</dbReference>
<accession>A0A076G6H5</accession>
<dbReference type="Gene3D" id="3.40.50.1010">
    <property type="entry name" value="5'-nuclease"/>
    <property type="match status" value="1"/>
</dbReference>
<sequence length="283" mass="32300">MTTLAVIDADTPAFASAISCEDYHYETPEGDCYRRKSDAPKSVQDSLIQVWEATAPPQFAVSRCEKFIQGILDDAQCDDYVLFIGGGNNYRYDLPHPKGYPYKGNRTDMHTPFYLDECKNYLMECHPTIVCDGYEADDGCGILMSGGMEGYDELLLCHIDKDMDMIEGNHMRWSRNINGKDFPAEFYTVNKVEALRHFYLQLLSGDTTDNIPGYYKLTGKKLIAGIKSGLESLTTELDMWTYVRQVYAKAGMRDENILIQIGRLLWIQRKEGEMWNPPTNVLR</sequence>
<evidence type="ECO:0000313" key="1">
    <source>
        <dbReference type="EMBL" id="AII27102.1"/>
    </source>
</evidence>
<dbReference type="SUPFAM" id="SSF88723">
    <property type="entry name" value="PIN domain-like"/>
    <property type="match status" value="1"/>
</dbReference>
<keyword evidence="1" id="KW-0269">Exonuclease</keyword>
<dbReference type="EMBL" id="KM224878">
    <property type="protein sequence ID" value="AII27102.1"/>
    <property type="molecule type" value="Genomic_DNA"/>
</dbReference>
<name>A0A076G6H5_9CAUD</name>
<dbReference type="GO" id="GO:0004527">
    <property type="term" value="F:exonuclease activity"/>
    <property type="evidence" value="ECO:0007669"/>
    <property type="project" value="UniProtKB-KW"/>
</dbReference>